<dbReference type="InterPro" id="IPR011247">
    <property type="entry name" value="Chemotax_prot-Glu_Me-esterase"/>
</dbReference>
<dbReference type="GO" id="GO:0008984">
    <property type="term" value="F:protein-glutamate methylesterase activity"/>
    <property type="evidence" value="ECO:0007669"/>
    <property type="project" value="UniProtKB-EC"/>
</dbReference>
<evidence type="ECO:0000256" key="4">
    <source>
        <dbReference type="PROSITE-ProRule" id="PRU00050"/>
    </source>
</evidence>
<feature type="active site" evidence="4">
    <location>
        <position position="132"/>
    </location>
</feature>
<dbReference type="PANTHER" id="PTHR42872:SF6">
    <property type="entry name" value="PROTEIN-GLUTAMATE METHYLESTERASE_PROTEIN-GLUTAMINE GLUTAMINASE"/>
    <property type="match status" value="1"/>
</dbReference>
<reference evidence="6" key="1">
    <citation type="submission" date="2023-05" db="EMBL/GenBank/DDBJ databases">
        <authorList>
            <person name="Zhang X."/>
        </authorList>
    </citation>
    <scope>NUCLEOTIDE SEQUENCE</scope>
    <source>
        <strain evidence="6">YF14B1</strain>
    </source>
</reference>
<dbReference type="PANTHER" id="PTHR42872">
    <property type="entry name" value="PROTEIN-GLUTAMATE METHYLESTERASE/PROTEIN-GLUTAMINE GLUTAMINASE"/>
    <property type="match status" value="1"/>
</dbReference>
<accession>A0AAE3QS63</accession>
<keyword evidence="1 4" id="KW-0378">Hydrolase</keyword>
<dbReference type="InterPro" id="IPR035909">
    <property type="entry name" value="CheB_C"/>
</dbReference>
<sequence length="336" mass="37566">MNRHDIVVIGTSAGGLETLITLISPLEKNLPAAIFIVLHLSAASSAESIVATLQKHTILPCKVAEADESITYGTIYLAPADCHMLLTDNHIRLTKGPRENGFRPSIDTLFRSAAAYHGSRTIGVILTGMLYDGIVGMDAIRRSKGITIVQDPSEATYRDMPGNVLLQMDVNYNVPAVEIGILVNELVYRQVEKHPIPDDIKAEAAIVERITTSTENVEELGERSAFICPDCGGPLWQMKHGNVVRFRCHSGHAYVAQTLLEDKDRQLEETLWMAMRILEERKNMLISMVNQMEVSTAVQAIYEEKIEEVDEYVNRIKRVIMQDISTHEVLRKQTEE</sequence>
<dbReference type="CDD" id="cd16433">
    <property type="entry name" value="CheB"/>
    <property type="match status" value="1"/>
</dbReference>
<evidence type="ECO:0000256" key="1">
    <source>
        <dbReference type="ARBA" id="ARBA00022801"/>
    </source>
</evidence>
<feature type="active site" evidence="4">
    <location>
        <position position="12"/>
    </location>
</feature>
<dbReference type="PROSITE" id="PS50122">
    <property type="entry name" value="CHEB"/>
    <property type="match status" value="1"/>
</dbReference>
<keyword evidence="4" id="KW-0145">Chemotaxis</keyword>
<name>A0AAE3QS63_9BACT</name>
<dbReference type="GO" id="GO:0005737">
    <property type="term" value="C:cytoplasm"/>
    <property type="evidence" value="ECO:0007669"/>
    <property type="project" value="InterPro"/>
</dbReference>
<organism evidence="6 7">
    <name type="scientific">Xanthocytophaga flava</name>
    <dbReference type="NCBI Taxonomy" id="3048013"/>
    <lineage>
        <taxon>Bacteria</taxon>
        <taxon>Pseudomonadati</taxon>
        <taxon>Bacteroidota</taxon>
        <taxon>Cytophagia</taxon>
        <taxon>Cytophagales</taxon>
        <taxon>Rhodocytophagaceae</taxon>
        <taxon>Xanthocytophaga</taxon>
    </lineage>
</organism>
<dbReference type="PIRSF" id="PIRSF036461">
    <property type="entry name" value="Chmtx_methlestr"/>
    <property type="match status" value="1"/>
</dbReference>
<evidence type="ECO:0000256" key="3">
    <source>
        <dbReference type="ARBA" id="ARBA00048267"/>
    </source>
</evidence>
<dbReference type="InterPro" id="IPR000673">
    <property type="entry name" value="Sig_transdc_resp-reg_Me-estase"/>
</dbReference>
<evidence type="ECO:0000259" key="5">
    <source>
        <dbReference type="PROSITE" id="PS50122"/>
    </source>
</evidence>
<dbReference type="AlphaFoldDB" id="A0AAE3QS63"/>
<dbReference type="Proteomes" id="UP001241110">
    <property type="component" value="Unassembled WGS sequence"/>
</dbReference>
<dbReference type="GO" id="GO:0000156">
    <property type="term" value="F:phosphorelay response regulator activity"/>
    <property type="evidence" value="ECO:0007669"/>
    <property type="project" value="InterPro"/>
</dbReference>
<gene>
    <name evidence="6" type="ORF">QNI16_18625</name>
</gene>
<comment type="catalytic activity">
    <reaction evidence="3">
        <text>[protein]-L-glutamate 5-O-methyl ester + H2O = L-glutamyl-[protein] + methanol + H(+)</text>
        <dbReference type="Rhea" id="RHEA:23236"/>
        <dbReference type="Rhea" id="RHEA-COMP:10208"/>
        <dbReference type="Rhea" id="RHEA-COMP:10311"/>
        <dbReference type="ChEBI" id="CHEBI:15377"/>
        <dbReference type="ChEBI" id="CHEBI:15378"/>
        <dbReference type="ChEBI" id="CHEBI:17790"/>
        <dbReference type="ChEBI" id="CHEBI:29973"/>
        <dbReference type="ChEBI" id="CHEBI:82795"/>
        <dbReference type="EC" id="3.1.1.61"/>
    </reaction>
</comment>
<evidence type="ECO:0000313" key="7">
    <source>
        <dbReference type="Proteomes" id="UP001241110"/>
    </source>
</evidence>
<evidence type="ECO:0000313" key="6">
    <source>
        <dbReference type="EMBL" id="MDJ1482525.1"/>
    </source>
</evidence>
<dbReference type="EMBL" id="JASJOS010000008">
    <property type="protein sequence ID" value="MDJ1482525.1"/>
    <property type="molecule type" value="Genomic_DNA"/>
</dbReference>
<dbReference type="GO" id="GO:0006935">
    <property type="term" value="P:chemotaxis"/>
    <property type="evidence" value="ECO:0007669"/>
    <property type="project" value="UniProtKB-UniRule"/>
</dbReference>
<proteinExistence type="predicted"/>
<feature type="active site" evidence="4">
    <location>
        <position position="39"/>
    </location>
</feature>
<feature type="domain" description="CheB-type methylesterase" evidence="5">
    <location>
        <begin position="1"/>
        <end position="190"/>
    </location>
</feature>
<protein>
    <recommendedName>
        <fullName evidence="2">protein-glutamate methylesterase</fullName>
        <ecNumber evidence="2">3.1.1.61</ecNumber>
    </recommendedName>
</protein>
<dbReference type="Pfam" id="PF01339">
    <property type="entry name" value="CheB_methylest"/>
    <property type="match status" value="1"/>
</dbReference>
<comment type="caution">
    <text evidence="6">The sequence shown here is derived from an EMBL/GenBank/DDBJ whole genome shotgun (WGS) entry which is preliminary data.</text>
</comment>
<dbReference type="Gene3D" id="3.40.50.180">
    <property type="entry name" value="Methylesterase CheB, C-terminal domain"/>
    <property type="match status" value="1"/>
</dbReference>
<dbReference type="RefSeq" id="WP_313981773.1">
    <property type="nucleotide sequence ID" value="NZ_JASJOS010000008.1"/>
</dbReference>
<evidence type="ECO:0000256" key="2">
    <source>
        <dbReference type="ARBA" id="ARBA00039140"/>
    </source>
</evidence>
<dbReference type="SUPFAM" id="SSF52738">
    <property type="entry name" value="Methylesterase CheB, C-terminal domain"/>
    <property type="match status" value="1"/>
</dbReference>
<dbReference type="EC" id="3.1.1.61" evidence="2"/>